<accession>A0A379YDM1</accession>
<dbReference type="EMBL" id="UGYN01000002">
    <property type="protein sequence ID" value="SUI43844.1"/>
    <property type="molecule type" value="Genomic_DNA"/>
</dbReference>
<name>A0A379YDM1_9GAMM</name>
<dbReference type="AlphaFoldDB" id="A0A379YDM1"/>
<reference evidence="1 2" key="1">
    <citation type="submission" date="2018-06" db="EMBL/GenBank/DDBJ databases">
        <authorList>
            <consortium name="Pathogen Informatics"/>
            <person name="Doyle S."/>
        </authorList>
    </citation>
    <scope>NUCLEOTIDE SEQUENCE [LARGE SCALE GENOMIC DNA]</scope>
    <source>
        <strain evidence="1 2">NCTC11544</strain>
    </source>
</reference>
<evidence type="ECO:0000313" key="2">
    <source>
        <dbReference type="Proteomes" id="UP000255529"/>
    </source>
</evidence>
<proteinExistence type="predicted"/>
<dbReference type="Proteomes" id="UP000255529">
    <property type="component" value="Unassembled WGS sequence"/>
</dbReference>
<organism evidence="1 2">
    <name type="scientific">Serratia quinivorans</name>
    <dbReference type="NCBI Taxonomy" id="137545"/>
    <lineage>
        <taxon>Bacteria</taxon>
        <taxon>Pseudomonadati</taxon>
        <taxon>Pseudomonadota</taxon>
        <taxon>Gammaproteobacteria</taxon>
        <taxon>Enterobacterales</taxon>
        <taxon>Yersiniaceae</taxon>
        <taxon>Serratia</taxon>
    </lineage>
</organism>
<evidence type="ECO:0000313" key="1">
    <source>
        <dbReference type="EMBL" id="SUI43844.1"/>
    </source>
</evidence>
<gene>
    <name evidence="1" type="ORF">NCTC11544_00274</name>
</gene>
<sequence length="75" mass="8937">MFPLKPHPAIIRKSALRRPRAKTEIKNYIYTLGIMQSHNNLFMSGFQLFFCLILDFCVKGMMRVRLPDLWQDNTY</sequence>
<protein>
    <submittedName>
        <fullName evidence="1">Uncharacterized protein</fullName>
    </submittedName>
</protein>